<organism evidence="2">
    <name type="scientific">marine metagenome</name>
    <dbReference type="NCBI Taxonomy" id="408172"/>
    <lineage>
        <taxon>unclassified sequences</taxon>
        <taxon>metagenomes</taxon>
        <taxon>ecological metagenomes</taxon>
    </lineage>
</organism>
<gene>
    <name evidence="2" type="ORF">METZ01_LOCUS480899</name>
</gene>
<name>A0A383C8S6_9ZZZZ</name>
<evidence type="ECO:0000313" key="2">
    <source>
        <dbReference type="EMBL" id="SVE28045.1"/>
    </source>
</evidence>
<feature type="domain" description="Secretion system C-terminal sorting" evidence="1">
    <location>
        <begin position="17"/>
        <end position="81"/>
    </location>
</feature>
<proteinExistence type="predicted"/>
<dbReference type="InterPro" id="IPR026444">
    <property type="entry name" value="Secre_tail"/>
</dbReference>
<sequence length="83" mass="9443">ICGISEINENSEKFVSIYPNPIKNSLFINGNFDYLEIFDVFGKLILSSDFKKVIDVSKLSNGIYFVNFKSDKKNSIKKITIAK</sequence>
<dbReference type="Pfam" id="PF18962">
    <property type="entry name" value="Por_Secre_tail"/>
    <property type="match status" value="1"/>
</dbReference>
<dbReference type="AlphaFoldDB" id="A0A383C8S6"/>
<feature type="non-terminal residue" evidence="2">
    <location>
        <position position="1"/>
    </location>
</feature>
<protein>
    <recommendedName>
        <fullName evidence="1">Secretion system C-terminal sorting domain-containing protein</fullName>
    </recommendedName>
</protein>
<dbReference type="NCBIfam" id="TIGR04183">
    <property type="entry name" value="Por_Secre_tail"/>
    <property type="match status" value="1"/>
</dbReference>
<dbReference type="EMBL" id="UINC01206421">
    <property type="protein sequence ID" value="SVE28045.1"/>
    <property type="molecule type" value="Genomic_DNA"/>
</dbReference>
<reference evidence="2" key="1">
    <citation type="submission" date="2018-05" db="EMBL/GenBank/DDBJ databases">
        <authorList>
            <person name="Lanie J.A."/>
            <person name="Ng W.-L."/>
            <person name="Kazmierczak K.M."/>
            <person name="Andrzejewski T.M."/>
            <person name="Davidsen T.M."/>
            <person name="Wayne K.J."/>
            <person name="Tettelin H."/>
            <person name="Glass J.I."/>
            <person name="Rusch D."/>
            <person name="Podicherti R."/>
            <person name="Tsui H.-C.T."/>
            <person name="Winkler M.E."/>
        </authorList>
    </citation>
    <scope>NUCLEOTIDE SEQUENCE</scope>
</reference>
<accession>A0A383C8S6</accession>
<evidence type="ECO:0000259" key="1">
    <source>
        <dbReference type="Pfam" id="PF18962"/>
    </source>
</evidence>